<reference evidence="2 3" key="1">
    <citation type="journal article" date="2011" name="J. Gen. Appl. Microbiol.">
        <title>Draft genome sequencing of the enigmatic yeast Saitoella complicata.</title>
        <authorList>
            <person name="Nishida H."/>
            <person name="Hamamoto M."/>
            <person name="Sugiyama J."/>
        </authorList>
    </citation>
    <scope>NUCLEOTIDE SEQUENCE [LARGE SCALE GENOMIC DNA]</scope>
    <source>
        <strain evidence="2 3">NRRL Y-17804</strain>
    </source>
</reference>
<reference evidence="2 3" key="3">
    <citation type="journal article" date="2015" name="Genome Announc.">
        <title>Draft Genome Sequence of the Archiascomycetous Yeast Saitoella complicata.</title>
        <authorList>
            <person name="Yamauchi K."/>
            <person name="Kondo S."/>
            <person name="Hamamoto M."/>
            <person name="Takahashi Y."/>
            <person name="Ogura Y."/>
            <person name="Hayashi T."/>
            <person name="Nishida H."/>
        </authorList>
    </citation>
    <scope>NUCLEOTIDE SEQUENCE [LARGE SCALE GENOMIC DNA]</scope>
    <source>
        <strain evidence="2 3">NRRL Y-17804</strain>
    </source>
</reference>
<name>A0A0E9N810_SAICN</name>
<comment type="caution">
    <text evidence="2">The sequence shown here is derived from an EMBL/GenBank/DDBJ whole genome shotgun (WGS) entry which is preliminary data.</text>
</comment>
<dbReference type="Proteomes" id="UP000033140">
    <property type="component" value="Unassembled WGS sequence"/>
</dbReference>
<organism evidence="2 3">
    <name type="scientific">Saitoella complicata (strain BCRC 22490 / CBS 7301 / JCM 7358 / NBRC 10748 / NRRL Y-17804)</name>
    <dbReference type="NCBI Taxonomy" id="698492"/>
    <lineage>
        <taxon>Eukaryota</taxon>
        <taxon>Fungi</taxon>
        <taxon>Dikarya</taxon>
        <taxon>Ascomycota</taxon>
        <taxon>Taphrinomycotina</taxon>
        <taxon>Taphrinomycotina incertae sedis</taxon>
        <taxon>Saitoella</taxon>
    </lineage>
</organism>
<evidence type="ECO:0000313" key="2">
    <source>
        <dbReference type="EMBL" id="GAO45959.1"/>
    </source>
</evidence>
<feature type="region of interest" description="Disordered" evidence="1">
    <location>
        <begin position="33"/>
        <end position="83"/>
    </location>
</feature>
<accession>A0A0E9N810</accession>
<evidence type="ECO:0000313" key="3">
    <source>
        <dbReference type="Proteomes" id="UP000033140"/>
    </source>
</evidence>
<proteinExistence type="predicted"/>
<keyword evidence="3" id="KW-1185">Reference proteome</keyword>
<feature type="compositionally biased region" description="Polar residues" evidence="1">
    <location>
        <begin position="125"/>
        <end position="134"/>
    </location>
</feature>
<protein>
    <submittedName>
        <fullName evidence="2">Uncharacterized protein</fullName>
    </submittedName>
</protein>
<feature type="compositionally biased region" description="Polar residues" evidence="1">
    <location>
        <begin position="40"/>
        <end position="66"/>
    </location>
</feature>
<dbReference type="AlphaFoldDB" id="A0A0E9N810"/>
<reference evidence="2 3" key="2">
    <citation type="journal article" date="2014" name="J. Gen. Appl. Microbiol.">
        <title>The early diverging ascomycetous budding yeast Saitoella complicata has three histone deacetylases belonging to the Clr6, Hos2, and Rpd3 lineages.</title>
        <authorList>
            <person name="Nishida H."/>
            <person name="Matsumoto T."/>
            <person name="Kondo S."/>
            <person name="Hamamoto M."/>
            <person name="Yoshikawa H."/>
        </authorList>
    </citation>
    <scope>NUCLEOTIDE SEQUENCE [LARGE SCALE GENOMIC DNA]</scope>
    <source>
        <strain evidence="2 3">NRRL Y-17804</strain>
    </source>
</reference>
<sequence length="222" mass="24260">MRQYGPEPLCVLLGLLPPPSSLLAPLSSQSSSGFSLVLHTQPSSRNTEGISHSSAPTQPRTPTTSAVLPGPPPPPPRPRNEPNIRVHSALCCARAWRWEPHGARRRGVIEAPSFLYKYQGRLPPSSTALANTPGPQALLPLPHTQQQQPTNQPQNKMPITTHTYPHTPATPATPKAHKNWHWPGDKNPKFYTTKVSLKKGYIGQAEYDAIMAMRNGPTAHIV</sequence>
<gene>
    <name evidence="2" type="ORF">G7K_0204-t1</name>
</gene>
<feature type="region of interest" description="Disordered" evidence="1">
    <location>
        <begin position="125"/>
        <end position="156"/>
    </location>
</feature>
<feature type="compositionally biased region" description="Low complexity" evidence="1">
    <location>
        <begin position="135"/>
        <end position="156"/>
    </location>
</feature>
<evidence type="ECO:0000256" key="1">
    <source>
        <dbReference type="SAM" id="MobiDB-lite"/>
    </source>
</evidence>
<dbReference type="EMBL" id="BACD03000001">
    <property type="protein sequence ID" value="GAO45959.1"/>
    <property type="molecule type" value="Genomic_DNA"/>
</dbReference>